<reference evidence="3" key="1">
    <citation type="journal article" date="2020" name="Nat. Commun.">
        <title>Genome sequence of the cluster root forming white lupin.</title>
        <authorList>
            <person name="Hufnagel B."/>
            <person name="Marques A."/>
            <person name="Soriano A."/>
            <person name="Marques L."/>
            <person name="Divol F."/>
            <person name="Doumas P."/>
            <person name="Sallet E."/>
            <person name="Mancinotti D."/>
            <person name="Carrere S."/>
            <person name="Marande W."/>
            <person name="Arribat S."/>
            <person name="Keller J."/>
            <person name="Huneau C."/>
            <person name="Blein T."/>
            <person name="Aime D."/>
            <person name="Laguerre M."/>
            <person name="Taylor J."/>
            <person name="Schubert V."/>
            <person name="Nelson M."/>
            <person name="Geu-Flores F."/>
            <person name="Crespi M."/>
            <person name="Gallardo-Guerrero K."/>
            <person name="Delaux P.-M."/>
            <person name="Salse J."/>
            <person name="Berges H."/>
            <person name="Guyot R."/>
            <person name="Gouzy J."/>
            <person name="Peret B."/>
        </authorList>
    </citation>
    <scope>NUCLEOTIDE SEQUENCE [LARGE SCALE GENOMIC DNA]</scope>
    <source>
        <strain evidence="3">cv. Amiga</strain>
    </source>
</reference>
<evidence type="ECO:0000256" key="1">
    <source>
        <dbReference type="SAM" id="Phobius"/>
    </source>
</evidence>
<evidence type="ECO:0000313" key="3">
    <source>
        <dbReference type="Proteomes" id="UP000447434"/>
    </source>
</evidence>
<evidence type="ECO:0000313" key="2">
    <source>
        <dbReference type="EMBL" id="KAE9600594.1"/>
    </source>
</evidence>
<feature type="transmembrane region" description="Helical" evidence="1">
    <location>
        <begin position="40"/>
        <end position="58"/>
    </location>
</feature>
<keyword evidence="1" id="KW-1133">Transmembrane helix</keyword>
<keyword evidence="1" id="KW-0472">Membrane</keyword>
<dbReference type="EMBL" id="WOCE01000014">
    <property type="protein sequence ID" value="KAE9600594.1"/>
    <property type="molecule type" value="Genomic_DNA"/>
</dbReference>
<gene>
    <name evidence="2" type="ORF">Lalb_Chr14g0374571</name>
</gene>
<keyword evidence="3" id="KW-1185">Reference proteome</keyword>
<dbReference type="OrthoDB" id="414463at2759"/>
<keyword evidence="1" id="KW-0812">Transmembrane</keyword>
<dbReference type="GO" id="GO:0016799">
    <property type="term" value="F:hydrolase activity, hydrolyzing N-glycosyl compounds"/>
    <property type="evidence" value="ECO:0007669"/>
    <property type="project" value="TreeGrafter"/>
</dbReference>
<comment type="caution">
    <text evidence="2">The sequence shown here is derived from an EMBL/GenBank/DDBJ whole genome shotgun (WGS) entry which is preliminary data.</text>
</comment>
<dbReference type="PANTHER" id="PTHR31223:SF81">
    <property type="entry name" value="CYTOKININ RIBOSIDE 5'-MONOPHOSPHATE PHOSPHORIBOHYDROLASE"/>
    <property type="match status" value="1"/>
</dbReference>
<dbReference type="Proteomes" id="UP000447434">
    <property type="component" value="Chromosome 14"/>
</dbReference>
<dbReference type="GO" id="GO:0005829">
    <property type="term" value="C:cytosol"/>
    <property type="evidence" value="ECO:0007669"/>
    <property type="project" value="TreeGrafter"/>
</dbReference>
<dbReference type="AlphaFoldDB" id="A0A6A4PGP0"/>
<accession>A0A6A4PGP0</accession>
<organism evidence="2 3">
    <name type="scientific">Lupinus albus</name>
    <name type="common">White lupine</name>
    <name type="synonym">Lupinus termis</name>
    <dbReference type="NCBI Taxonomy" id="3870"/>
    <lineage>
        <taxon>Eukaryota</taxon>
        <taxon>Viridiplantae</taxon>
        <taxon>Streptophyta</taxon>
        <taxon>Embryophyta</taxon>
        <taxon>Tracheophyta</taxon>
        <taxon>Spermatophyta</taxon>
        <taxon>Magnoliopsida</taxon>
        <taxon>eudicotyledons</taxon>
        <taxon>Gunneridae</taxon>
        <taxon>Pentapetalae</taxon>
        <taxon>rosids</taxon>
        <taxon>fabids</taxon>
        <taxon>Fabales</taxon>
        <taxon>Fabaceae</taxon>
        <taxon>Papilionoideae</taxon>
        <taxon>50 kb inversion clade</taxon>
        <taxon>genistoids sensu lato</taxon>
        <taxon>core genistoids</taxon>
        <taxon>Genisteae</taxon>
        <taxon>Lupinus</taxon>
    </lineage>
</organism>
<dbReference type="Gene3D" id="3.40.50.450">
    <property type="match status" value="1"/>
</dbReference>
<sequence>MEKEIEMKQSKFKRICVFCGSSPGNKTSYKDAAIELGRELVIIFCHSFLICSASPSNWISHVLFPILSTFFGTISFLLPPLSLFGLVKCLSYFVLIL</sequence>
<dbReference type="GO" id="GO:0009691">
    <property type="term" value="P:cytokinin biosynthetic process"/>
    <property type="evidence" value="ECO:0007669"/>
    <property type="project" value="TreeGrafter"/>
</dbReference>
<dbReference type="PANTHER" id="PTHR31223">
    <property type="entry name" value="LOG FAMILY PROTEIN YJL055W"/>
    <property type="match status" value="1"/>
</dbReference>
<proteinExistence type="predicted"/>
<protein>
    <submittedName>
        <fullName evidence="2">Uncharacterized protein</fullName>
    </submittedName>
</protein>
<dbReference type="GO" id="GO:0005634">
    <property type="term" value="C:nucleus"/>
    <property type="evidence" value="ECO:0007669"/>
    <property type="project" value="TreeGrafter"/>
</dbReference>
<feature type="transmembrane region" description="Helical" evidence="1">
    <location>
        <begin position="70"/>
        <end position="95"/>
    </location>
</feature>
<name>A0A6A4PGP0_LUPAL</name>
<dbReference type="SUPFAM" id="SSF102405">
    <property type="entry name" value="MCP/YpsA-like"/>
    <property type="match status" value="1"/>
</dbReference>